<evidence type="ECO:0000256" key="1">
    <source>
        <dbReference type="SAM" id="SignalP"/>
    </source>
</evidence>
<sequence length="472" mass="52085">MKKKILASAALLVALSASTGAVQAANILQTVGRHPVSRPLTSVDDLRAMMQEMGNDIQDGMRRAGNVDLFPLMQAHIEQNPQQISIVEYQPGQHIDWMLFRRYGQGRVKVAKDVTWGGKSSLSVFEFSIDKNGRRYTFAVPMQCGNLALKETAPAPVVQQQQIQQVQVPVEVIKYVDRPVEVIRQVPVQVNVPGPTVYVPKEVIKYVDRPVQVPVQVIRQVQVPGPTVYVPKEVVRQVRVPVNVPGPTVYVPKEVIKYVDRVKEVQVPGPERIVRVSGPTRTVVKKIRVQGPTRTVYVDKPVIKEVVKVKEVQTAATCCESPFHFVADGGYLRQSEDAEYGIGRLGVEYVLNPQFSFLALAGGAAKVNGDAGADAFLLDFLVQYNFFQCSTNGATWSPFFMGLGIGAWMTNGEDDVPSEDSQADFIAELGLRLFGNPTTTSVAIFLEGRVATDEIDELDEYGRIGGGLRFRF</sequence>
<evidence type="ECO:0000313" key="2">
    <source>
        <dbReference type="EMBL" id="TAA75847.1"/>
    </source>
</evidence>
<feature type="signal peptide" evidence="1">
    <location>
        <begin position="1"/>
        <end position="24"/>
    </location>
</feature>
<keyword evidence="3" id="KW-1185">Reference proteome</keyword>
<name>A0A521G4A9_9BACT</name>
<protein>
    <submittedName>
        <fullName evidence="2">Uncharacterized protein</fullName>
    </submittedName>
</protein>
<accession>A0A521G4A9</accession>
<dbReference type="AlphaFoldDB" id="A0A521G4A9"/>
<keyword evidence="1" id="KW-0732">Signal</keyword>
<organism evidence="2 3">
    <name type="scientific">Candidatus Electronema aureum</name>
    <dbReference type="NCBI Taxonomy" id="2005002"/>
    <lineage>
        <taxon>Bacteria</taxon>
        <taxon>Pseudomonadati</taxon>
        <taxon>Thermodesulfobacteriota</taxon>
        <taxon>Desulfobulbia</taxon>
        <taxon>Desulfobulbales</taxon>
        <taxon>Desulfobulbaceae</taxon>
        <taxon>Candidatus Electronema</taxon>
    </lineage>
</organism>
<feature type="chain" id="PRO_5021918475" evidence="1">
    <location>
        <begin position="25"/>
        <end position="472"/>
    </location>
</feature>
<dbReference type="EMBL" id="NQJD01000003">
    <property type="protein sequence ID" value="TAA75847.1"/>
    <property type="molecule type" value="Genomic_DNA"/>
</dbReference>
<reference evidence="2" key="1">
    <citation type="submission" date="2017-07" db="EMBL/GenBank/DDBJ databases">
        <title>The cable genome - Insights into the physiology and evolution of filamentous bacteria capable of sulfide oxidation via long distance electron transfer.</title>
        <authorList>
            <person name="Thorup C."/>
            <person name="Bjerg J.T."/>
            <person name="Schreiber L."/>
            <person name="Nielsen L.P."/>
            <person name="Kjeldsen K.U."/>
            <person name="Boesen T."/>
            <person name="Boggild A."/>
            <person name="Meysman F."/>
            <person name="Geelhoed J."/>
            <person name="Schramm A."/>
        </authorList>
    </citation>
    <scope>NUCLEOTIDE SEQUENCE [LARGE SCALE GENOMIC DNA]</scope>
    <source>
        <strain evidence="2">GS</strain>
    </source>
</reference>
<gene>
    <name evidence="2" type="ORF">CDV28_10386</name>
</gene>
<dbReference type="Proteomes" id="UP000316238">
    <property type="component" value="Unassembled WGS sequence"/>
</dbReference>
<proteinExistence type="predicted"/>
<comment type="caution">
    <text evidence="2">The sequence shown here is derived from an EMBL/GenBank/DDBJ whole genome shotgun (WGS) entry which is preliminary data.</text>
</comment>
<evidence type="ECO:0000313" key="3">
    <source>
        <dbReference type="Proteomes" id="UP000316238"/>
    </source>
</evidence>